<feature type="domain" description="Integrase catalytic" evidence="2">
    <location>
        <begin position="203"/>
        <end position="408"/>
    </location>
</feature>
<dbReference type="RefSeq" id="WP_138553691.1">
    <property type="nucleotide sequence ID" value="NZ_PNCH01000141.1"/>
</dbReference>
<dbReference type="Pfam" id="PF09299">
    <property type="entry name" value="Mu-transpos_C"/>
    <property type="match status" value="1"/>
</dbReference>
<evidence type="ECO:0000313" key="4">
    <source>
        <dbReference type="Proteomes" id="UP000310249"/>
    </source>
</evidence>
<dbReference type="Gene3D" id="3.30.420.10">
    <property type="entry name" value="Ribonuclease H-like superfamily/Ribonuclease H"/>
    <property type="match status" value="1"/>
</dbReference>
<feature type="compositionally biased region" description="Acidic residues" evidence="1">
    <location>
        <begin position="600"/>
        <end position="612"/>
    </location>
</feature>
<dbReference type="AlphaFoldDB" id="A0A5S3WET2"/>
<protein>
    <submittedName>
        <fullName evidence="3">Integrase</fullName>
    </submittedName>
</protein>
<accession>A0A5S3WET2</accession>
<dbReference type="SUPFAM" id="SSF53098">
    <property type="entry name" value="Ribonuclease H-like"/>
    <property type="match status" value="1"/>
</dbReference>
<feature type="compositionally biased region" description="Basic and acidic residues" evidence="1">
    <location>
        <begin position="586"/>
        <end position="599"/>
    </location>
</feature>
<name>A0A5S3WET2_9GAMM</name>
<dbReference type="OrthoDB" id="501284at2"/>
<proteinExistence type="predicted"/>
<dbReference type="InterPro" id="IPR001584">
    <property type="entry name" value="Integrase_cat-core"/>
</dbReference>
<dbReference type="InterPro" id="IPR015378">
    <property type="entry name" value="Transposase-like_Mu_C"/>
</dbReference>
<evidence type="ECO:0000313" key="3">
    <source>
        <dbReference type="EMBL" id="TMP22885.1"/>
    </source>
</evidence>
<dbReference type="GO" id="GO:0015074">
    <property type="term" value="P:DNA integration"/>
    <property type="evidence" value="ECO:0007669"/>
    <property type="project" value="InterPro"/>
</dbReference>
<sequence length="612" mass="70729">MNKDDFGFADEFTNEPALFKPIEPKSINRDLATYPKNIQQTAVARTKYLQWISKRLIGGWTEKNLTSLLKDIPSFEGEKVPSWRTLARWHKLYVESGGNILSLVPRHDRKGNRNTHSETDKFFEMALTRYRTKERLSVAAVYRYYKDLITLENDSVISTPLKALSYKAFKNRIDSLPQYDLMVDRYGKRLADIEFATVDSHTLPLRPLERVEIDHTPLDVILLDDETLVPLGRANLTLLMDVYSRCIIGFHIGFKSPGYIAVMQAIRQAMIPKEPIVSRYPDITGDWPCHGKIGTLVVDNACEFWCDSLDSACRQVVTNIQFNKIERPWHKPFVEGAFKTINNKYNGDIPGKTFSNIAEKHDYDPKKYAHVRFSTYVHQFHKWVIDVYHKEPDSRYRYIPYELWQEGNEKTPVYTLDAQEREDLDVVLGITTERTIRKGGITYEHIRYDSDELSSQRKLMARNESRKVTIKINPNDLSEIYVFIKGEGGYIAVPSVSPKKEQIKGLSLDMHKINIRLLRENTYEKVDEVSLAKARLYINERIEEEVKEVSQALRKAKVKGVKAIARAKNINNENLTSIAAPALPPKNKEEIKTDQPKDDDNWDDFVSDLEAF</sequence>
<dbReference type="InterPro" id="IPR012337">
    <property type="entry name" value="RNaseH-like_sf"/>
</dbReference>
<comment type="caution">
    <text evidence="3">The sequence shown here is derived from an EMBL/GenBank/DDBJ whole genome shotgun (WGS) entry which is preliminary data.</text>
</comment>
<evidence type="ECO:0000256" key="1">
    <source>
        <dbReference type="SAM" id="MobiDB-lite"/>
    </source>
</evidence>
<dbReference type="GO" id="GO:0003676">
    <property type="term" value="F:nucleic acid binding"/>
    <property type="evidence" value="ECO:0007669"/>
    <property type="project" value="InterPro"/>
</dbReference>
<feature type="region of interest" description="Disordered" evidence="1">
    <location>
        <begin position="576"/>
        <end position="612"/>
    </location>
</feature>
<reference evidence="4" key="2">
    <citation type="submission" date="2019-06" db="EMBL/GenBank/DDBJ databases">
        <title>Co-occurence of chitin degradation, pigmentation and bioactivity in marine Pseudoalteromonas.</title>
        <authorList>
            <person name="Sonnenschein E.C."/>
            <person name="Bech P.K."/>
        </authorList>
    </citation>
    <scope>NUCLEOTIDE SEQUENCE [LARGE SCALE GENOMIC DNA]</scope>
    <source>
        <strain evidence="4">S2676</strain>
    </source>
</reference>
<gene>
    <name evidence="3" type="ORF">CWB99_23695</name>
</gene>
<dbReference type="Proteomes" id="UP000310249">
    <property type="component" value="Unassembled WGS sequence"/>
</dbReference>
<dbReference type="InterPro" id="IPR036397">
    <property type="entry name" value="RNaseH_sf"/>
</dbReference>
<dbReference type="EMBL" id="PNCI01000112">
    <property type="protein sequence ID" value="TMP22885.1"/>
    <property type="molecule type" value="Genomic_DNA"/>
</dbReference>
<evidence type="ECO:0000259" key="2">
    <source>
        <dbReference type="PROSITE" id="PS50994"/>
    </source>
</evidence>
<organism evidence="3 4">
    <name type="scientific">Pseudoalteromonas rubra</name>
    <dbReference type="NCBI Taxonomy" id="43658"/>
    <lineage>
        <taxon>Bacteria</taxon>
        <taxon>Pseudomonadati</taxon>
        <taxon>Pseudomonadota</taxon>
        <taxon>Gammaproteobacteria</taxon>
        <taxon>Alteromonadales</taxon>
        <taxon>Pseudoalteromonadaceae</taxon>
        <taxon>Pseudoalteromonas</taxon>
    </lineage>
</organism>
<reference evidence="3 4" key="1">
    <citation type="submission" date="2018-01" db="EMBL/GenBank/DDBJ databases">
        <authorList>
            <person name="Paulsen S."/>
            <person name="Gram L.K."/>
        </authorList>
    </citation>
    <scope>NUCLEOTIDE SEQUENCE [LARGE SCALE GENOMIC DNA]</scope>
    <source>
        <strain evidence="3 4">S2676</strain>
    </source>
</reference>
<dbReference type="PROSITE" id="PS50994">
    <property type="entry name" value="INTEGRASE"/>
    <property type="match status" value="1"/>
</dbReference>